<sequence length="85" mass="9538">MATKKTRGKKSRAGLDFEEIIKERETWVLEVDRSTVNVLDIHDRCRSSYQSSAEDMGGMSKGCSKKQILKHEKGSGQEETFGANT</sequence>
<feature type="non-terminal residue" evidence="1">
    <location>
        <position position="85"/>
    </location>
</feature>
<comment type="caution">
    <text evidence="1">The sequence shown here is derived from an EMBL/GenBank/DDBJ whole genome shotgun (WGS) entry which is preliminary data.</text>
</comment>
<evidence type="ECO:0000313" key="1">
    <source>
        <dbReference type="EMBL" id="CAK7336816.1"/>
    </source>
</evidence>
<dbReference type="AlphaFoldDB" id="A0AAV1RM26"/>
<name>A0AAV1RM26_9ROSI</name>
<protein>
    <submittedName>
        <fullName evidence="1">Uncharacterized protein</fullName>
    </submittedName>
</protein>
<evidence type="ECO:0000313" key="2">
    <source>
        <dbReference type="Proteomes" id="UP001314170"/>
    </source>
</evidence>
<proteinExistence type="predicted"/>
<gene>
    <name evidence="1" type="ORF">DCAF_LOCUS11838</name>
</gene>
<accession>A0AAV1RM26</accession>
<reference evidence="1 2" key="1">
    <citation type="submission" date="2024-01" db="EMBL/GenBank/DDBJ databases">
        <authorList>
            <person name="Waweru B."/>
        </authorList>
    </citation>
    <scope>NUCLEOTIDE SEQUENCE [LARGE SCALE GENOMIC DNA]</scope>
</reference>
<dbReference type="Proteomes" id="UP001314170">
    <property type="component" value="Unassembled WGS sequence"/>
</dbReference>
<keyword evidence="2" id="KW-1185">Reference proteome</keyword>
<organism evidence="1 2">
    <name type="scientific">Dovyalis caffra</name>
    <dbReference type="NCBI Taxonomy" id="77055"/>
    <lineage>
        <taxon>Eukaryota</taxon>
        <taxon>Viridiplantae</taxon>
        <taxon>Streptophyta</taxon>
        <taxon>Embryophyta</taxon>
        <taxon>Tracheophyta</taxon>
        <taxon>Spermatophyta</taxon>
        <taxon>Magnoliopsida</taxon>
        <taxon>eudicotyledons</taxon>
        <taxon>Gunneridae</taxon>
        <taxon>Pentapetalae</taxon>
        <taxon>rosids</taxon>
        <taxon>fabids</taxon>
        <taxon>Malpighiales</taxon>
        <taxon>Salicaceae</taxon>
        <taxon>Flacourtieae</taxon>
        <taxon>Dovyalis</taxon>
    </lineage>
</organism>
<dbReference type="EMBL" id="CAWUPB010001009">
    <property type="protein sequence ID" value="CAK7336816.1"/>
    <property type="molecule type" value="Genomic_DNA"/>
</dbReference>